<protein>
    <submittedName>
        <fullName evidence="2">Uncharacterized protein</fullName>
    </submittedName>
</protein>
<accession>A0A7G9GRE0</accession>
<dbReference type="EMBL" id="CP060636">
    <property type="protein sequence ID" value="QNM13372.1"/>
    <property type="molecule type" value="Genomic_DNA"/>
</dbReference>
<name>A0A7G9GRE0_9FIRM</name>
<sequence length="151" mass="17767">MNEDQLIERWFKIRRKDLLQIGILMVIIDVIVIWVLFLMPGSLEGESISTIIFGIICMVIFILLTIRCFVRWFKSFSWKVNEKTYGVVIEKKRHTDHRATKGKNARGYYVDIIRNGETIEAKCDVSMYSKMNVQDEVLLIQVEKYPVYALK</sequence>
<dbReference type="RefSeq" id="WP_117454498.1">
    <property type="nucleotide sequence ID" value="NZ_CP060636.1"/>
</dbReference>
<keyword evidence="3" id="KW-1185">Reference proteome</keyword>
<dbReference type="Proteomes" id="UP000515856">
    <property type="component" value="Chromosome"/>
</dbReference>
<evidence type="ECO:0000313" key="2">
    <source>
        <dbReference type="EMBL" id="QNM13372.1"/>
    </source>
</evidence>
<feature type="transmembrane region" description="Helical" evidence="1">
    <location>
        <begin position="51"/>
        <end position="70"/>
    </location>
</feature>
<organism evidence="2 3">
    <name type="scientific">[Eubacterium] hominis</name>
    <dbReference type="NCBI Taxonomy" id="2764325"/>
    <lineage>
        <taxon>Bacteria</taxon>
        <taxon>Bacillati</taxon>
        <taxon>Bacillota</taxon>
        <taxon>Erysipelotrichia</taxon>
        <taxon>Erysipelotrichales</taxon>
        <taxon>Erysipelotrichaceae</taxon>
        <taxon>Amedibacillus</taxon>
    </lineage>
</organism>
<evidence type="ECO:0000256" key="1">
    <source>
        <dbReference type="SAM" id="Phobius"/>
    </source>
</evidence>
<proteinExistence type="predicted"/>
<feature type="transmembrane region" description="Helical" evidence="1">
    <location>
        <begin position="21"/>
        <end position="39"/>
    </location>
</feature>
<dbReference type="KEGG" id="ehn:H9Q80_05315"/>
<reference evidence="2 3" key="1">
    <citation type="submission" date="2020-08" db="EMBL/GenBank/DDBJ databases">
        <authorList>
            <person name="Liu C."/>
            <person name="Sun Q."/>
        </authorList>
    </citation>
    <scope>NUCLEOTIDE SEQUENCE [LARGE SCALE GENOMIC DNA]</scope>
    <source>
        <strain evidence="2 3">NSJ-61</strain>
    </source>
</reference>
<keyword evidence="1" id="KW-0812">Transmembrane</keyword>
<dbReference type="AlphaFoldDB" id="A0A7G9GRE0"/>
<gene>
    <name evidence="2" type="ORF">H9Q80_05315</name>
</gene>
<keyword evidence="1" id="KW-0472">Membrane</keyword>
<evidence type="ECO:0000313" key="3">
    <source>
        <dbReference type="Proteomes" id="UP000515856"/>
    </source>
</evidence>
<keyword evidence="1" id="KW-1133">Transmembrane helix</keyword>